<accession>A0ACC5WHK8</accession>
<proteinExistence type="predicted"/>
<organism evidence="1 2">
    <name type="scientific">Pangasianodon gigas</name>
    <name type="common">Mekong giant catfish</name>
    <name type="synonym">Pangasius gigas</name>
    <dbReference type="NCBI Taxonomy" id="30993"/>
    <lineage>
        <taxon>Eukaryota</taxon>
        <taxon>Metazoa</taxon>
        <taxon>Chordata</taxon>
        <taxon>Craniata</taxon>
        <taxon>Vertebrata</taxon>
        <taxon>Euteleostomi</taxon>
        <taxon>Actinopterygii</taxon>
        <taxon>Neopterygii</taxon>
        <taxon>Teleostei</taxon>
        <taxon>Ostariophysi</taxon>
        <taxon>Siluriformes</taxon>
        <taxon>Pangasiidae</taxon>
        <taxon>Pangasianodon</taxon>
    </lineage>
</organism>
<dbReference type="EMBL" id="CM040458">
    <property type="protein sequence ID" value="MCI4378542.1"/>
    <property type="molecule type" value="Genomic_DNA"/>
</dbReference>
<dbReference type="Proteomes" id="UP000829447">
    <property type="component" value="Linkage Group LG5"/>
</dbReference>
<name>A0ACC5WHK8_PANGG</name>
<evidence type="ECO:0000313" key="1">
    <source>
        <dbReference type="EMBL" id="MCI4378542.1"/>
    </source>
</evidence>
<sequence>MGNRHHGRHLRHYSRFEARAAQRPLSADAPETFSRVEMEKKPNDRTGLIHKQDEERMLLSPHMEHAEGGTSSKTSASFNFINSIIGSGLIGLPFSMAQAGLPLGLLLLFLVAVITDYSIILLIKAGNLSGTHSYQSLVRSTFGFVGYLILSVLQFLYPFIAMISYNIIIGDTMTKVFQRIPGVGPDHILAERHFVILASTILFTIPLSLYRDMAKLGKVSLVSMLLTLAIIVIVAVRAVTLGPQMYYAKHNTASYNMC</sequence>
<comment type="caution">
    <text evidence="1">The sequence shown here is derived from an EMBL/GenBank/DDBJ whole genome shotgun (WGS) entry which is preliminary data.</text>
</comment>
<gene>
    <name evidence="1" type="ORF">PGIGA_G00217070</name>
</gene>
<protein>
    <submittedName>
        <fullName evidence="1">Uncharacterized protein</fullName>
    </submittedName>
</protein>
<reference evidence="1 2" key="1">
    <citation type="journal article" date="2022" name="bioRxiv">
        <title>An ancient truncated duplication of the anti-Mullerian hormone receptor type 2 gene is a potential conserved master sex determinant in the Pangasiidae catfish family.</title>
        <authorList>
            <person name="Wen M."/>
            <person name="Pan Q."/>
            <person name="Jouanno E."/>
            <person name="Montfort J."/>
            <person name="Zahm M."/>
            <person name="Cabau C."/>
            <person name="Klopp C."/>
            <person name="Iampietro C."/>
            <person name="Roques C."/>
            <person name="Bouchez O."/>
            <person name="Castinel A."/>
            <person name="Donnadieu C."/>
            <person name="Parrinello H."/>
            <person name="Poncet C."/>
            <person name="Belmonte E."/>
            <person name="Gautier V."/>
            <person name="Avarre J.-C."/>
            <person name="Dugue R."/>
            <person name="Gustiano R."/>
            <person name="Ha T.T.T."/>
            <person name="Campet M."/>
            <person name="Sriphairoj K."/>
            <person name="Ribolli J."/>
            <person name="de Almeida F.L."/>
            <person name="Desvignes T."/>
            <person name="Postlethwait J.H."/>
            <person name="Bucao C.F."/>
            <person name="Robinson-Rechavi M."/>
            <person name="Bobe J."/>
            <person name="Herpin A."/>
            <person name="Guiguen Y."/>
        </authorList>
    </citation>
    <scope>NUCLEOTIDE SEQUENCE [LARGE SCALE GENOMIC DNA]</scope>
    <source>
        <strain evidence="1">YG-Dec2019</strain>
    </source>
</reference>
<keyword evidence="2" id="KW-1185">Reference proteome</keyword>
<evidence type="ECO:0000313" key="2">
    <source>
        <dbReference type="Proteomes" id="UP000829447"/>
    </source>
</evidence>